<organism evidence="1">
    <name type="scientific">Anguilla anguilla</name>
    <name type="common">European freshwater eel</name>
    <name type="synonym">Muraena anguilla</name>
    <dbReference type="NCBI Taxonomy" id="7936"/>
    <lineage>
        <taxon>Eukaryota</taxon>
        <taxon>Metazoa</taxon>
        <taxon>Chordata</taxon>
        <taxon>Craniata</taxon>
        <taxon>Vertebrata</taxon>
        <taxon>Euteleostomi</taxon>
        <taxon>Actinopterygii</taxon>
        <taxon>Neopterygii</taxon>
        <taxon>Teleostei</taxon>
        <taxon>Anguilliformes</taxon>
        <taxon>Anguillidae</taxon>
        <taxon>Anguilla</taxon>
    </lineage>
</organism>
<protein>
    <submittedName>
        <fullName evidence="1">Uncharacterized protein</fullName>
    </submittedName>
</protein>
<dbReference type="AlphaFoldDB" id="A0A0E9T9M3"/>
<name>A0A0E9T9M3_ANGAN</name>
<dbReference type="EMBL" id="GBXM01058261">
    <property type="protein sequence ID" value="JAH50316.1"/>
    <property type="molecule type" value="Transcribed_RNA"/>
</dbReference>
<accession>A0A0E9T9M3</accession>
<evidence type="ECO:0000313" key="1">
    <source>
        <dbReference type="EMBL" id="JAH50316.1"/>
    </source>
</evidence>
<reference evidence="1" key="2">
    <citation type="journal article" date="2015" name="Fish Shellfish Immunol.">
        <title>Early steps in the European eel (Anguilla anguilla)-Vibrio vulnificus interaction in the gills: Role of the RtxA13 toxin.</title>
        <authorList>
            <person name="Callol A."/>
            <person name="Pajuelo D."/>
            <person name="Ebbesson L."/>
            <person name="Teles M."/>
            <person name="MacKenzie S."/>
            <person name="Amaro C."/>
        </authorList>
    </citation>
    <scope>NUCLEOTIDE SEQUENCE</scope>
</reference>
<proteinExistence type="predicted"/>
<reference evidence="1" key="1">
    <citation type="submission" date="2014-11" db="EMBL/GenBank/DDBJ databases">
        <authorList>
            <person name="Amaro Gonzalez C."/>
        </authorList>
    </citation>
    <scope>NUCLEOTIDE SEQUENCE</scope>
</reference>
<sequence>MAAKMDCFLAKEELGPIKTICLACRCFQACNQTIDHYRHALCYG</sequence>